<dbReference type="InterPro" id="IPR034718">
    <property type="entry name" value="RlpA"/>
</dbReference>
<dbReference type="PANTHER" id="PTHR34183:SF1">
    <property type="entry name" value="ENDOLYTIC PEPTIDOGLYCAN TRANSGLYCOSYLASE RLPA"/>
    <property type="match status" value="1"/>
</dbReference>
<dbReference type="InterPro" id="IPR036908">
    <property type="entry name" value="RlpA-like_sf"/>
</dbReference>
<dbReference type="PROSITE" id="PS51257">
    <property type="entry name" value="PROKAR_LIPOPROTEIN"/>
    <property type="match status" value="1"/>
</dbReference>
<keyword evidence="3 4" id="KW-0961">Cell wall biogenesis/degradation</keyword>
<evidence type="ECO:0000256" key="6">
    <source>
        <dbReference type="SAM" id="MobiDB-lite"/>
    </source>
</evidence>
<gene>
    <name evidence="4 8" type="primary">rlpA</name>
    <name evidence="8" type="ORF">OPDIPICF_03036</name>
</gene>
<dbReference type="InterPro" id="IPR036680">
    <property type="entry name" value="SPOR-like_sf"/>
</dbReference>
<evidence type="ECO:0000313" key="9">
    <source>
        <dbReference type="Proteomes" id="UP000441399"/>
    </source>
</evidence>
<dbReference type="FunFam" id="2.40.40.10:FF:000003">
    <property type="entry name" value="Endolytic peptidoglycan transglycosylase RlpA"/>
    <property type="match status" value="1"/>
</dbReference>
<comment type="function">
    <text evidence="4">Lytic transglycosylase with a strong preference for naked glycan strands that lack stem peptides.</text>
</comment>
<feature type="region of interest" description="Disordered" evidence="6">
    <location>
        <begin position="49"/>
        <end position="72"/>
    </location>
</feature>
<dbReference type="GO" id="GO:0009279">
    <property type="term" value="C:cell outer membrane"/>
    <property type="evidence" value="ECO:0007669"/>
    <property type="project" value="TreeGrafter"/>
</dbReference>
<name>A0A5S9QZ60_9GAMM</name>
<evidence type="ECO:0000256" key="4">
    <source>
        <dbReference type="HAMAP-Rule" id="MF_02071"/>
    </source>
</evidence>
<dbReference type="InterPro" id="IPR012997">
    <property type="entry name" value="RplA"/>
</dbReference>
<dbReference type="Proteomes" id="UP000441399">
    <property type="component" value="Unassembled WGS sequence"/>
</dbReference>
<feature type="compositionally biased region" description="Basic and acidic residues" evidence="6">
    <location>
        <begin position="55"/>
        <end position="72"/>
    </location>
</feature>
<dbReference type="GO" id="GO:0071555">
    <property type="term" value="P:cell wall organization"/>
    <property type="evidence" value="ECO:0007669"/>
    <property type="project" value="UniProtKB-KW"/>
</dbReference>
<keyword evidence="9" id="KW-1185">Reference proteome</keyword>
<dbReference type="PANTHER" id="PTHR34183">
    <property type="entry name" value="ENDOLYTIC PEPTIDOGLYCAN TRANSGLYCOSYLASE RLPA"/>
    <property type="match status" value="1"/>
</dbReference>
<comment type="subcellular location">
    <subcellularLocation>
        <location evidence="4">Cell membrane</location>
        <topology evidence="4">Lipid-anchor</topology>
    </subcellularLocation>
</comment>
<keyword evidence="4" id="KW-0449">Lipoprotein</keyword>
<dbReference type="GO" id="GO:0008932">
    <property type="term" value="F:lytic endotransglycosylase activity"/>
    <property type="evidence" value="ECO:0007669"/>
    <property type="project" value="UniProtKB-UniRule"/>
</dbReference>
<keyword evidence="1" id="KW-0732">Signal</keyword>
<keyword evidence="2 4" id="KW-0456">Lyase</keyword>
<proteinExistence type="inferred from homology"/>
<dbReference type="Gene3D" id="2.40.40.10">
    <property type="entry name" value="RlpA-like domain"/>
    <property type="match status" value="1"/>
</dbReference>
<accession>A0A5S9QZ60</accession>
<feature type="domain" description="RlpA-like protein double-psi beta-barrel" evidence="7">
    <location>
        <begin position="97"/>
        <end position="186"/>
    </location>
</feature>
<protein>
    <recommendedName>
        <fullName evidence="4">Endolytic peptidoglycan transglycosylase RlpA</fullName>
        <ecNumber evidence="4">4.2.2.-</ecNumber>
    </recommendedName>
</protein>
<dbReference type="NCBIfam" id="TIGR00413">
    <property type="entry name" value="rlpA"/>
    <property type="match status" value="1"/>
</dbReference>
<evidence type="ECO:0000256" key="1">
    <source>
        <dbReference type="ARBA" id="ARBA00022729"/>
    </source>
</evidence>
<evidence type="ECO:0000256" key="2">
    <source>
        <dbReference type="ARBA" id="ARBA00023239"/>
    </source>
</evidence>
<dbReference type="CDD" id="cd22268">
    <property type="entry name" value="DPBB_RlpA-like"/>
    <property type="match status" value="1"/>
</dbReference>
<evidence type="ECO:0000313" key="8">
    <source>
        <dbReference type="EMBL" id="CAA0124244.1"/>
    </source>
</evidence>
<dbReference type="EC" id="4.2.2.-" evidence="4"/>
<evidence type="ECO:0000259" key="7">
    <source>
        <dbReference type="Pfam" id="PF03330"/>
    </source>
</evidence>
<dbReference type="SUPFAM" id="SSF110997">
    <property type="entry name" value="Sporulation related repeat"/>
    <property type="match status" value="1"/>
</dbReference>
<keyword evidence="4" id="KW-1003">Cell membrane</keyword>
<dbReference type="GO" id="GO:0005886">
    <property type="term" value="C:plasma membrane"/>
    <property type="evidence" value="ECO:0007669"/>
    <property type="project" value="UniProtKB-SubCell"/>
</dbReference>
<keyword evidence="4" id="KW-0472">Membrane</keyword>
<sequence length="292" mass="32349">MSVFQKLPSSLSFVTIVSLMTACSGTPDKPPVSKSDQYQLNRYSISQDRQPLDFPKPHEIKDATPRAEERKRAGNYSPYTVFGKTYRVMDDSRDFKQSGKASWYGLKFHGHKTSNGEIYSIYEMTAAHKTLPIPSYVQVTNLANNRSCIVRVNDRGPFHDGRIIDLSYAAATKLGYAGMGTTDVKIEVIDPDEWIAAQARQQQSQEKSSGGVTPAMEVYLQVGAYSQLNIATATYQRLYAEYNFPVILKTGQGSGDFHRIHIGPVAEADVAGIQDKLVASGMPKPVRVRTTP</sequence>
<dbReference type="GO" id="GO:0000270">
    <property type="term" value="P:peptidoglycan metabolic process"/>
    <property type="evidence" value="ECO:0007669"/>
    <property type="project" value="UniProtKB-UniRule"/>
</dbReference>
<dbReference type="SUPFAM" id="SSF50685">
    <property type="entry name" value="Barwin-like endoglucanases"/>
    <property type="match status" value="1"/>
</dbReference>
<reference evidence="8 9" key="1">
    <citation type="submission" date="2019-11" db="EMBL/GenBank/DDBJ databases">
        <authorList>
            <person name="Holert J."/>
        </authorList>
    </citation>
    <scope>NUCLEOTIDE SEQUENCE [LARGE SCALE GENOMIC DNA]</scope>
    <source>
        <strain evidence="8">SB11_3</strain>
    </source>
</reference>
<evidence type="ECO:0000256" key="5">
    <source>
        <dbReference type="RuleBase" id="RU003495"/>
    </source>
</evidence>
<dbReference type="HAMAP" id="MF_02071">
    <property type="entry name" value="RlpA"/>
    <property type="match status" value="1"/>
</dbReference>
<dbReference type="InterPro" id="IPR009009">
    <property type="entry name" value="RlpA-like_DPBB"/>
</dbReference>
<evidence type="ECO:0000256" key="3">
    <source>
        <dbReference type="ARBA" id="ARBA00023316"/>
    </source>
</evidence>
<organism evidence="8 9">
    <name type="scientific">BD1-7 clade bacterium</name>
    <dbReference type="NCBI Taxonomy" id="2029982"/>
    <lineage>
        <taxon>Bacteria</taxon>
        <taxon>Pseudomonadati</taxon>
        <taxon>Pseudomonadota</taxon>
        <taxon>Gammaproteobacteria</taxon>
        <taxon>Cellvibrionales</taxon>
        <taxon>Spongiibacteraceae</taxon>
        <taxon>BD1-7 clade</taxon>
    </lineage>
</organism>
<dbReference type="Pfam" id="PF03330">
    <property type="entry name" value="DPBB_1"/>
    <property type="match status" value="1"/>
</dbReference>
<keyword evidence="4" id="KW-0564">Palmitate</keyword>
<dbReference type="AlphaFoldDB" id="A0A5S9QZ60"/>
<comment type="similarity">
    <text evidence="4 5">Belongs to the RlpA family.</text>
</comment>
<dbReference type="GO" id="GO:0042834">
    <property type="term" value="F:peptidoglycan binding"/>
    <property type="evidence" value="ECO:0007669"/>
    <property type="project" value="InterPro"/>
</dbReference>
<dbReference type="EMBL" id="CACSIO010000060">
    <property type="protein sequence ID" value="CAA0124244.1"/>
    <property type="molecule type" value="Genomic_DNA"/>
</dbReference>